<feature type="region of interest" description="Disordered" evidence="1">
    <location>
        <begin position="281"/>
        <end position="302"/>
    </location>
</feature>
<dbReference type="AlphaFoldDB" id="A0A8H6DNF4"/>
<feature type="compositionally biased region" description="Low complexity" evidence="1">
    <location>
        <begin position="95"/>
        <end position="119"/>
    </location>
</feature>
<sequence>MPKRKHPGGKAAGGGGASSDHGGGRGRGRGGRGGIRSGYNHSHGNYQGHGNWGNTLNYHTPYPNFPPDPYGQKPPPAFGSGYPSGQYPPYPPMGPGYNQNPQMGPGYNQNFQGFNQNPPMGQGYNTYQFEPNVPWQPDNGPSNPFSQSHQVPQTQENQNNGGQQGRRRKKPKKSHEVEKALPCQIETDKGTALDIANVSKGGGRQAKFHEEINFNGTPVQSFGRQNISELNEGLKRKFNKNEQIHALVWKAPSLARGSSSTAMPVALFEPIRHRLIAPEDDGFLDDAPDAEDNEGSNAQVPAQTEPRVCGTCKMPGHEVIRCWQIGPDGFTHGCGVCNSGAHETDQCQHFPKDLDGKIEILVKRRACLPPLKTAFWYNAMWKWVKKSPSIDVNHPFPWTTQFAIDVLNGDRKSEVEGMLATMRACPYIERPQFLIDPLTANWEKVKETYGGDPKNFFEKLRAAKGADQEQQTTNAGKLPS</sequence>
<evidence type="ECO:0000313" key="2">
    <source>
        <dbReference type="EMBL" id="KAF5723746.1"/>
    </source>
</evidence>
<feature type="region of interest" description="Disordered" evidence="1">
    <location>
        <begin position="1"/>
        <end position="180"/>
    </location>
</feature>
<protein>
    <submittedName>
        <fullName evidence="2">Uncharacterized protein</fullName>
    </submittedName>
</protein>
<feature type="compositionally biased region" description="Pro residues" evidence="1">
    <location>
        <begin position="63"/>
        <end position="77"/>
    </location>
</feature>
<accession>A0A8H6DNF4</accession>
<comment type="caution">
    <text evidence="2">The sequence shown here is derived from an EMBL/GenBank/DDBJ whole genome shotgun (WGS) entry which is preliminary data.</text>
</comment>
<name>A0A8H6DNF4_9HYPO</name>
<feature type="compositionally biased region" description="Acidic residues" evidence="1">
    <location>
        <begin position="281"/>
        <end position="294"/>
    </location>
</feature>
<dbReference type="Proteomes" id="UP000544331">
    <property type="component" value="Unassembled WGS sequence"/>
</dbReference>
<dbReference type="EMBL" id="JAAOAN010000057">
    <property type="protein sequence ID" value="KAF5723746.1"/>
    <property type="molecule type" value="Genomic_DNA"/>
</dbReference>
<reference evidence="2 3" key="1">
    <citation type="submission" date="2020-05" db="EMBL/GenBank/DDBJ databases">
        <title>Identification and distribution of gene clusters putatively required for synthesis of sphingolipid metabolism inhibitors in phylogenetically diverse species of the filamentous fungus Fusarium.</title>
        <authorList>
            <person name="Kim H.-S."/>
            <person name="Busman M."/>
            <person name="Brown D.W."/>
            <person name="Divon H."/>
            <person name="Uhlig S."/>
            <person name="Proctor R.H."/>
        </authorList>
    </citation>
    <scope>NUCLEOTIDE SEQUENCE [LARGE SCALE GENOMIC DNA]</scope>
    <source>
        <strain evidence="2 3">NRRL 66235</strain>
    </source>
</reference>
<organism evidence="2 3">
    <name type="scientific">Fusarium mundagurra</name>
    <dbReference type="NCBI Taxonomy" id="1567541"/>
    <lineage>
        <taxon>Eukaryota</taxon>
        <taxon>Fungi</taxon>
        <taxon>Dikarya</taxon>
        <taxon>Ascomycota</taxon>
        <taxon>Pezizomycotina</taxon>
        <taxon>Sordariomycetes</taxon>
        <taxon>Hypocreomycetidae</taxon>
        <taxon>Hypocreales</taxon>
        <taxon>Nectriaceae</taxon>
        <taxon>Fusarium</taxon>
        <taxon>Fusarium fujikuroi species complex</taxon>
    </lineage>
</organism>
<gene>
    <name evidence="2" type="ORF">FMUND_1482</name>
</gene>
<keyword evidence="3" id="KW-1185">Reference proteome</keyword>
<proteinExistence type="predicted"/>
<dbReference type="OrthoDB" id="5105088at2759"/>
<feature type="compositionally biased region" description="Polar residues" evidence="1">
    <location>
        <begin position="139"/>
        <end position="156"/>
    </location>
</feature>
<evidence type="ECO:0000256" key="1">
    <source>
        <dbReference type="SAM" id="MobiDB-lite"/>
    </source>
</evidence>
<evidence type="ECO:0000313" key="3">
    <source>
        <dbReference type="Proteomes" id="UP000544331"/>
    </source>
</evidence>